<proteinExistence type="predicted"/>
<accession>A0A3D4V537</accession>
<name>A0A3D4V537_9BACT</name>
<feature type="domain" description="PatA-like N-terminal" evidence="1">
    <location>
        <begin position="4"/>
        <end position="116"/>
    </location>
</feature>
<dbReference type="Pfam" id="PF14332">
    <property type="entry name" value="DUF4388"/>
    <property type="match status" value="1"/>
</dbReference>
<evidence type="ECO:0000313" key="2">
    <source>
        <dbReference type="EMBL" id="HCT56221.1"/>
    </source>
</evidence>
<gene>
    <name evidence="2" type="ORF">DGD08_03305</name>
</gene>
<dbReference type="PANTHER" id="PTHR36304:SF4">
    <property type="entry name" value="DUF4388 DOMAIN-CONTAINING PROTEIN"/>
    <property type="match status" value="1"/>
</dbReference>
<dbReference type="Proteomes" id="UP000264071">
    <property type="component" value="Unassembled WGS sequence"/>
</dbReference>
<evidence type="ECO:0000259" key="1">
    <source>
        <dbReference type="Pfam" id="PF14332"/>
    </source>
</evidence>
<dbReference type="InterPro" id="IPR025497">
    <property type="entry name" value="PatA-like_N"/>
</dbReference>
<reference evidence="2 3" key="1">
    <citation type="journal article" date="2018" name="Nat. Biotechnol.">
        <title>A standardized bacterial taxonomy based on genome phylogeny substantially revises the tree of life.</title>
        <authorList>
            <person name="Parks D.H."/>
            <person name="Chuvochina M."/>
            <person name="Waite D.W."/>
            <person name="Rinke C."/>
            <person name="Skarshewski A."/>
            <person name="Chaumeil P.A."/>
            <person name="Hugenholtz P."/>
        </authorList>
    </citation>
    <scope>NUCLEOTIDE SEQUENCE [LARGE SCALE GENOMIC DNA]</scope>
    <source>
        <strain evidence="2">UBA8844</strain>
    </source>
</reference>
<dbReference type="EMBL" id="DPIY01000004">
    <property type="protein sequence ID" value="HCT56221.1"/>
    <property type="molecule type" value="Genomic_DNA"/>
</dbReference>
<protein>
    <submittedName>
        <fullName evidence="2">DUF4388 domain-containing protein</fullName>
    </submittedName>
</protein>
<sequence length="342" mass="37405">MGIEGRLRDLGLTDVLQLLSGGRKSGTLYCDAPLLGRRIRLGFLQGQIVEAVIDDATTGTSRAVTTNDIREVVHEGLRWRDGSFRFASGEVPSAQSSIRVAVEPLLMDSARQAEVWSRIEGRVSHARVVPTFIDIEPEQLPLLRLSSQQWEILTHIDGERDLVAIAEVMDRELTETAELVHDLIVAGLLVLREAAPVPRRNPTPPVSPVIAGANDLWIPGADPEDAEAHFGEDQDDTVFDPVQWGVFTDNGLPRRSTPWPPPRVAPPLPEPSLDQRELVGVAEGRDGPLLQRLGDDCARRGDLASAISHWADALDATVPVADVNRVREVISLATRLHALLQP</sequence>
<organism evidence="2 3">
    <name type="scientific">Gemmatimonas aurantiaca</name>
    <dbReference type="NCBI Taxonomy" id="173480"/>
    <lineage>
        <taxon>Bacteria</taxon>
        <taxon>Pseudomonadati</taxon>
        <taxon>Gemmatimonadota</taxon>
        <taxon>Gemmatimonadia</taxon>
        <taxon>Gemmatimonadales</taxon>
        <taxon>Gemmatimonadaceae</taxon>
        <taxon>Gemmatimonas</taxon>
    </lineage>
</organism>
<dbReference type="PANTHER" id="PTHR36304">
    <property type="entry name" value="DOMAIN GTPASE-ACTIVATING PROTEIN, PUTATIVE-RELATED-RELATED"/>
    <property type="match status" value="1"/>
</dbReference>
<evidence type="ECO:0000313" key="3">
    <source>
        <dbReference type="Proteomes" id="UP000264071"/>
    </source>
</evidence>
<dbReference type="AlphaFoldDB" id="A0A3D4V537"/>
<comment type="caution">
    <text evidence="2">The sequence shown here is derived from an EMBL/GenBank/DDBJ whole genome shotgun (WGS) entry which is preliminary data.</text>
</comment>